<feature type="compositionally biased region" description="Basic and acidic residues" evidence="1">
    <location>
        <begin position="39"/>
        <end position="51"/>
    </location>
</feature>
<comment type="caution">
    <text evidence="2">The sequence shown here is derived from an EMBL/GenBank/DDBJ whole genome shotgun (WGS) entry which is preliminary data.</text>
</comment>
<dbReference type="Proteomes" id="UP000309174">
    <property type="component" value="Unassembled WGS sequence"/>
</dbReference>
<dbReference type="EMBL" id="VCKW01000027">
    <property type="protein sequence ID" value="TMR04903.1"/>
    <property type="molecule type" value="Genomic_DNA"/>
</dbReference>
<feature type="compositionally biased region" description="Basic and acidic residues" evidence="1">
    <location>
        <begin position="65"/>
        <end position="79"/>
    </location>
</feature>
<feature type="region of interest" description="Disordered" evidence="1">
    <location>
        <begin position="39"/>
        <end position="88"/>
    </location>
</feature>
<organism evidence="2 3">
    <name type="scientific">Actinomadura soli</name>
    <dbReference type="NCBI Taxonomy" id="2508997"/>
    <lineage>
        <taxon>Bacteria</taxon>
        <taxon>Bacillati</taxon>
        <taxon>Actinomycetota</taxon>
        <taxon>Actinomycetes</taxon>
        <taxon>Streptosporangiales</taxon>
        <taxon>Thermomonosporaceae</taxon>
        <taxon>Actinomadura</taxon>
    </lineage>
</organism>
<protein>
    <recommendedName>
        <fullName evidence="4">Acyl-CoA carboxylase epsilon subunit-like protein</fullName>
    </recommendedName>
</protein>
<evidence type="ECO:0008006" key="4">
    <source>
        <dbReference type="Google" id="ProtNLM"/>
    </source>
</evidence>
<evidence type="ECO:0000313" key="2">
    <source>
        <dbReference type="EMBL" id="TMR04903.1"/>
    </source>
</evidence>
<reference evidence="2 3" key="1">
    <citation type="submission" date="2019-05" db="EMBL/GenBank/DDBJ databases">
        <title>Draft genome sequence of Actinomadura sp. 14C53.</title>
        <authorList>
            <person name="Saricaoglu S."/>
            <person name="Isik K."/>
        </authorList>
    </citation>
    <scope>NUCLEOTIDE SEQUENCE [LARGE SCALE GENOMIC DNA]</scope>
    <source>
        <strain evidence="2 3">14C53</strain>
    </source>
</reference>
<keyword evidence="3" id="KW-1185">Reference proteome</keyword>
<gene>
    <name evidence="2" type="ORF">ETD83_07575</name>
</gene>
<evidence type="ECO:0000313" key="3">
    <source>
        <dbReference type="Proteomes" id="UP000309174"/>
    </source>
</evidence>
<evidence type="ECO:0000256" key="1">
    <source>
        <dbReference type="SAM" id="MobiDB-lite"/>
    </source>
</evidence>
<feature type="region of interest" description="Disordered" evidence="1">
    <location>
        <begin position="1"/>
        <end position="20"/>
    </location>
</feature>
<proteinExistence type="predicted"/>
<dbReference type="Pfam" id="PF13822">
    <property type="entry name" value="ACC_epsilon"/>
    <property type="match status" value="1"/>
</dbReference>
<name>A0A5C4JHF2_9ACTN</name>
<dbReference type="GO" id="GO:0004658">
    <property type="term" value="F:propionyl-CoA carboxylase activity"/>
    <property type="evidence" value="ECO:0007669"/>
    <property type="project" value="InterPro"/>
</dbReference>
<accession>A0A5C4JHF2</accession>
<dbReference type="GO" id="GO:0003989">
    <property type="term" value="F:acetyl-CoA carboxylase activity"/>
    <property type="evidence" value="ECO:0007669"/>
    <property type="project" value="InterPro"/>
</dbReference>
<sequence>MTRPDTARPAPLLRIEGGSARPEDLAAITAVLLLRARRATAERGRARDRRATAAWRPPAFQPPHSWRDGRRAREVRHDTAQGSDRQPW</sequence>
<dbReference type="RefSeq" id="WP_138644344.1">
    <property type="nucleotide sequence ID" value="NZ_VCKW01000027.1"/>
</dbReference>
<dbReference type="InterPro" id="IPR032716">
    <property type="entry name" value="ACC_epsilon"/>
</dbReference>
<dbReference type="AlphaFoldDB" id="A0A5C4JHF2"/>
<dbReference type="OrthoDB" id="3483158at2"/>